<feature type="domain" description="Methyltransferase type 11" evidence="4">
    <location>
        <begin position="61"/>
        <end position="178"/>
    </location>
</feature>
<evidence type="ECO:0000256" key="3">
    <source>
        <dbReference type="ARBA" id="ARBA00022679"/>
    </source>
</evidence>
<gene>
    <name evidence="5" type="ORF">A4X09_0g609</name>
</gene>
<comment type="similarity">
    <text evidence="1">Belongs to the methyltransferase superfamily.</text>
</comment>
<dbReference type="InterPro" id="IPR051052">
    <property type="entry name" value="Diverse_substrate_MTase"/>
</dbReference>
<dbReference type="CDD" id="cd02440">
    <property type="entry name" value="AdoMet_MTases"/>
    <property type="match status" value="1"/>
</dbReference>
<reference evidence="5" key="1">
    <citation type="submission" date="2016-04" db="EMBL/GenBank/DDBJ databases">
        <authorList>
            <person name="Nguyen H.D."/>
            <person name="Samba Siva P."/>
            <person name="Cullis J."/>
            <person name="Levesque C.A."/>
            <person name="Hambleton S."/>
        </authorList>
    </citation>
    <scope>NUCLEOTIDE SEQUENCE</scope>
    <source>
        <strain evidence="5">DAOMC 236422</strain>
    </source>
</reference>
<dbReference type="PANTHER" id="PTHR44942">
    <property type="entry name" value="METHYLTRANSF_11 DOMAIN-CONTAINING PROTEIN"/>
    <property type="match status" value="1"/>
</dbReference>
<dbReference type="SUPFAM" id="SSF53335">
    <property type="entry name" value="S-adenosyl-L-methionine-dependent methyltransferases"/>
    <property type="match status" value="1"/>
</dbReference>
<reference evidence="5" key="2">
    <citation type="journal article" date="2019" name="IMA Fungus">
        <title>Genome sequencing and comparison of five Tilletia species to identify candidate genes for the detection of regulated species infecting wheat.</title>
        <authorList>
            <person name="Nguyen H.D.T."/>
            <person name="Sultana T."/>
            <person name="Kesanakurti P."/>
            <person name="Hambleton S."/>
        </authorList>
    </citation>
    <scope>NUCLEOTIDE SEQUENCE</scope>
    <source>
        <strain evidence="5">DAOMC 236422</strain>
    </source>
</reference>
<accession>A0A8X7NEG9</accession>
<evidence type="ECO:0000313" key="6">
    <source>
        <dbReference type="Proteomes" id="UP000078113"/>
    </source>
</evidence>
<dbReference type="Pfam" id="PF08241">
    <property type="entry name" value="Methyltransf_11"/>
    <property type="match status" value="1"/>
</dbReference>
<dbReference type="InterPro" id="IPR013216">
    <property type="entry name" value="Methyltransf_11"/>
</dbReference>
<keyword evidence="3" id="KW-0808">Transferase</keyword>
<comment type="caution">
    <text evidence="5">The sequence shown here is derived from an EMBL/GenBank/DDBJ whole genome shotgun (WGS) entry which is preliminary data.</text>
</comment>
<dbReference type="Gene3D" id="3.40.50.150">
    <property type="entry name" value="Vaccinia Virus protein VP39"/>
    <property type="match status" value="1"/>
</dbReference>
<keyword evidence="6" id="KW-1185">Reference proteome</keyword>
<evidence type="ECO:0000259" key="4">
    <source>
        <dbReference type="Pfam" id="PF08241"/>
    </source>
</evidence>
<evidence type="ECO:0000313" key="5">
    <source>
        <dbReference type="EMBL" id="KAE8271744.1"/>
    </source>
</evidence>
<dbReference type="PANTHER" id="PTHR44942:SF4">
    <property type="entry name" value="METHYLTRANSFERASE TYPE 11 DOMAIN-CONTAINING PROTEIN"/>
    <property type="match status" value="1"/>
</dbReference>
<dbReference type="InterPro" id="IPR029063">
    <property type="entry name" value="SAM-dependent_MTases_sf"/>
</dbReference>
<dbReference type="EMBL" id="LWDG02000011">
    <property type="protein sequence ID" value="KAE8271744.1"/>
    <property type="molecule type" value="Genomic_DNA"/>
</dbReference>
<dbReference type="GO" id="GO:0008757">
    <property type="term" value="F:S-adenosylmethionine-dependent methyltransferase activity"/>
    <property type="evidence" value="ECO:0007669"/>
    <property type="project" value="InterPro"/>
</dbReference>
<protein>
    <recommendedName>
        <fullName evidence="4">Methyltransferase type 11 domain-containing protein</fullName>
    </recommendedName>
</protein>
<proteinExistence type="inferred from homology"/>
<organism evidence="5 6">
    <name type="scientific">Tilletia walkeri</name>
    <dbReference type="NCBI Taxonomy" id="117179"/>
    <lineage>
        <taxon>Eukaryota</taxon>
        <taxon>Fungi</taxon>
        <taxon>Dikarya</taxon>
        <taxon>Basidiomycota</taxon>
        <taxon>Ustilaginomycotina</taxon>
        <taxon>Exobasidiomycetes</taxon>
        <taxon>Tilletiales</taxon>
        <taxon>Tilletiaceae</taxon>
        <taxon>Tilletia</taxon>
    </lineage>
</organism>
<dbReference type="Proteomes" id="UP000078113">
    <property type="component" value="Unassembled WGS sequence"/>
</dbReference>
<evidence type="ECO:0000256" key="2">
    <source>
        <dbReference type="ARBA" id="ARBA00022603"/>
    </source>
</evidence>
<sequence>MSALSSPKASVVHEVARLGFNTTSGPELYDRARPTFPATSMSSIVKSALAASEGGPIRVMEFGAGTGISTRALLDAAVDLKNVKIDKLSIYEPSPGMRTSFETAFKEKVPAYLDAKLFTAGAKSVEVAEGTFEDFPISQEMEGTVDVILIAQAWHWAQDHEVALSNFARVLKPNGCLALIWNLEDRDAAPWVAGLRDAYEQHERGTPQYRHGLWKKMYDTKAYKEFFDAAPQEDFTRILPTTKEAAWQRVHSKSYISILGEADLQALRKEYDSIMDDADQNGRRWIDQDKGIFEYVGACRSCFSALIIVLTYDLCLCSIEALHHQS</sequence>
<name>A0A8X7NEG9_9BASI</name>
<keyword evidence="2" id="KW-0489">Methyltransferase</keyword>
<dbReference type="AlphaFoldDB" id="A0A8X7NEG9"/>
<evidence type="ECO:0000256" key="1">
    <source>
        <dbReference type="ARBA" id="ARBA00008361"/>
    </source>
</evidence>
<dbReference type="GO" id="GO:0032259">
    <property type="term" value="P:methylation"/>
    <property type="evidence" value="ECO:0007669"/>
    <property type="project" value="UniProtKB-KW"/>
</dbReference>